<evidence type="ECO:0000313" key="2">
    <source>
        <dbReference type="WBParaSite" id="PS1159_v2.g14224.t1"/>
    </source>
</evidence>
<evidence type="ECO:0000313" key="1">
    <source>
        <dbReference type="Proteomes" id="UP000887580"/>
    </source>
</evidence>
<proteinExistence type="predicted"/>
<dbReference type="WBParaSite" id="PS1159_v2.g14224.t1">
    <property type="protein sequence ID" value="PS1159_v2.g14224.t1"/>
    <property type="gene ID" value="PS1159_v2.g14224"/>
</dbReference>
<accession>A0AC35F6I2</accession>
<dbReference type="Proteomes" id="UP000887580">
    <property type="component" value="Unplaced"/>
</dbReference>
<protein>
    <submittedName>
        <fullName evidence="2">Pepsin inhibitor-3-like repeated domain-containing protein</fullName>
    </submittedName>
</protein>
<sequence length="264" mass="28584">MKYFILCAMALIAIASCNPAKRFAGFGQIGGVLSSVGGNLGCVVTGNKLYINGLFEKNLTSGEQEEFSDYEQRLQEFKKEIRQVIAQRRQELLEQRRQNASGQQQSSGGMLSMENGNDETSSSSDAVSSSVSSSSSSNSSLPKPPQKPSFCSGDTTTQYIFDGCKVQNGKVYVGTQYARDLSTDELQRLQDFDKKMTAYQAQLSSSLQQQVKELFGDQLAQLFGSGRVNSSMPATTASSVSDEEATTAAPLEAPEAPNFCTIVY</sequence>
<name>A0AC35F6I2_9BILA</name>
<organism evidence="1 2">
    <name type="scientific">Panagrolaimus sp. PS1159</name>
    <dbReference type="NCBI Taxonomy" id="55785"/>
    <lineage>
        <taxon>Eukaryota</taxon>
        <taxon>Metazoa</taxon>
        <taxon>Ecdysozoa</taxon>
        <taxon>Nematoda</taxon>
        <taxon>Chromadorea</taxon>
        <taxon>Rhabditida</taxon>
        <taxon>Tylenchina</taxon>
        <taxon>Panagrolaimomorpha</taxon>
        <taxon>Panagrolaimoidea</taxon>
        <taxon>Panagrolaimidae</taxon>
        <taxon>Panagrolaimus</taxon>
    </lineage>
</organism>
<reference evidence="2" key="1">
    <citation type="submission" date="2022-11" db="UniProtKB">
        <authorList>
            <consortium name="WormBaseParasite"/>
        </authorList>
    </citation>
    <scope>IDENTIFICATION</scope>
</reference>